<protein>
    <recommendedName>
        <fullName evidence="3">Pseudoazurin</fullName>
    </recommendedName>
</protein>
<dbReference type="EMBL" id="UINC01222234">
    <property type="protein sequence ID" value="SVE50924.1"/>
    <property type="molecule type" value="Genomic_DNA"/>
</dbReference>
<evidence type="ECO:0000256" key="8">
    <source>
        <dbReference type="ARBA" id="ARBA00023008"/>
    </source>
</evidence>
<keyword evidence="4" id="KW-0813">Transport</keyword>
<name>A0A383E2V2_9ZZZZ</name>
<organism evidence="10">
    <name type="scientific">marine metagenome</name>
    <dbReference type="NCBI Taxonomy" id="408172"/>
    <lineage>
        <taxon>unclassified sequences</taxon>
        <taxon>metagenomes</taxon>
        <taxon>ecological metagenomes</taxon>
    </lineage>
</organism>
<keyword evidence="6" id="KW-0574">Periplasm</keyword>
<evidence type="ECO:0000313" key="10">
    <source>
        <dbReference type="EMBL" id="SVE50924.1"/>
    </source>
</evidence>
<dbReference type="InterPro" id="IPR012745">
    <property type="entry name" value="Pseudoazurin"/>
</dbReference>
<dbReference type="NCBIfam" id="TIGR02375">
    <property type="entry name" value="pseudoazurin"/>
    <property type="match status" value="1"/>
</dbReference>
<evidence type="ECO:0000256" key="1">
    <source>
        <dbReference type="ARBA" id="ARBA00001935"/>
    </source>
</evidence>
<proteinExistence type="predicted"/>
<keyword evidence="7" id="KW-0249">Electron transport</keyword>
<dbReference type="GO" id="GO:0005507">
    <property type="term" value="F:copper ion binding"/>
    <property type="evidence" value="ECO:0007669"/>
    <property type="project" value="InterPro"/>
</dbReference>
<gene>
    <name evidence="10" type="ORF">METZ01_LOCUS503778</name>
</gene>
<dbReference type="InterPro" id="IPR028871">
    <property type="entry name" value="BlueCu_1_BS"/>
</dbReference>
<evidence type="ECO:0000256" key="5">
    <source>
        <dbReference type="ARBA" id="ARBA00022723"/>
    </source>
</evidence>
<evidence type="ECO:0000256" key="4">
    <source>
        <dbReference type="ARBA" id="ARBA00022448"/>
    </source>
</evidence>
<dbReference type="PRINTS" id="PR00155">
    <property type="entry name" value="AMICYANIN"/>
</dbReference>
<comment type="subcellular location">
    <subcellularLocation>
        <location evidence="2">Periplasm</location>
    </subcellularLocation>
</comment>
<dbReference type="GO" id="GO:0042597">
    <property type="term" value="C:periplasmic space"/>
    <property type="evidence" value="ECO:0007669"/>
    <property type="project" value="UniProtKB-SubCell"/>
</dbReference>
<dbReference type="AlphaFoldDB" id="A0A383E2V2"/>
<keyword evidence="8" id="KW-0186">Copper</keyword>
<evidence type="ECO:0000256" key="2">
    <source>
        <dbReference type="ARBA" id="ARBA00004418"/>
    </source>
</evidence>
<dbReference type="GO" id="GO:0009055">
    <property type="term" value="F:electron transfer activity"/>
    <property type="evidence" value="ECO:0007669"/>
    <property type="project" value="InterPro"/>
</dbReference>
<evidence type="ECO:0000259" key="9">
    <source>
        <dbReference type="Pfam" id="PF00127"/>
    </source>
</evidence>
<dbReference type="SUPFAM" id="SSF49503">
    <property type="entry name" value="Cupredoxins"/>
    <property type="match status" value="1"/>
</dbReference>
<evidence type="ECO:0000256" key="3">
    <source>
        <dbReference type="ARBA" id="ARBA00016984"/>
    </source>
</evidence>
<accession>A0A383E2V2</accession>
<evidence type="ECO:0000256" key="7">
    <source>
        <dbReference type="ARBA" id="ARBA00022982"/>
    </source>
</evidence>
<dbReference type="InterPro" id="IPR008972">
    <property type="entry name" value="Cupredoxin"/>
</dbReference>
<dbReference type="Gene3D" id="2.60.40.420">
    <property type="entry name" value="Cupredoxins - blue copper proteins"/>
    <property type="match status" value="1"/>
</dbReference>
<feature type="domain" description="Blue (type 1) copper" evidence="9">
    <location>
        <begin position="32"/>
        <end position="119"/>
    </location>
</feature>
<sequence>MDLLGDHMRYLLIIFLSLILSKVLLAEDMTVEMLNKLEKRNMVFSQEIVRINPGDTVFWKATDKGHNVEFISKNGVPEGVEKFKSKIGKDTEYTFTIPGIYAYWCVPHKTMGMVGFVIVGDDLSNLDSIKKVKFLGKSKKIAATLIAEIEG</sequence>
<dbReference type="PROSITE" id="PS00196">
    <property type="entry name" value="COPPER_BLUE"/>
    <property type="match status" value="1"/>
</dbReference>
<comment type="cofactor">
    <cofactor evidence="1">
        <name>Cu cation</name>
        <dbReference type="ChEBI" id="CHEBI:23378"/>
    </cofactor>
</comment>
<dbReference type="Pfam" id="PF00127">
    <property type="entry name" value="Copper-bind"/>
    <property type="match status" value="1"/>
</dbReference>
<reference evidence="10" key="1">
    <citation type="submission" date="2018-05" db="EMBL/GenBank/DDBJ databases">
        <authorList>
            <person name="Lanie J.A."/>
            <person name="Ng W.-L."/>
            <person name="Kazmierczak K.M."/>
            <person name="Andrzejewski T.M."/>
            <person name="Davidsen T.M."/>
            <person name="Wayne K.J."/>
            <person name="Tettelin H."/>
            <person name="Glass J.I."/>
            <person name="Rusch D."/>
            <person name="Podicherti R."/>
            <person name="Tsui H.-C.T."/>
            <person name="Winkler M.E."/>
        </authorList>
    </citation>
    <scope>NUCLEOTIDE SEQUENCE</scope>
</reference>
<dbReference type="InterPro" id="IPR000923">
    <property type="entry name" value="BlueCu_1"/>
</dbReference>
<dbReference type="InterPro" id="IPR002386">
    <property type="entry name" value="Amicyanin/Pseudoazurin"/>
</dbReference>
<evidence type="ECO:0000256" key="6">
    <source>
        <dbReference type="ARBA" id="ARBA00022764"/>
    </source>
</evidence>
<keyword evidence="5" id="KW-0479">Metal-binding</keyword>